<reference evidence="5" key="1">
    <citation type="journal article" date="2019" name="Int. J. Syst. Evol. Microbiol.">
        <title>The Global Catalogue of Microorganisms (GCM) 10K type strain sequencing project: providing services to taxonomists for standard genome sequencing and annotation.</title>
        <authorList>
            <consortium name="The Broad Institute Genomics Platform"/>
            <consortium name="The Broad Institute Genome Sequencing Center for Infectious Disease"/>
            <person name="Wu L."/>
            <person name="Ma J."/>
        </authorList>
    </citation>
    <scope>NUCLEOTIDE SEQUENCE [LARGE SCALE GENOMIC DNA]</scope>
    <source>
        <strain evidence="5">KCTC 22671</strain>
    </source>
</reference>
<dbReference type="PANTHER" id="PTHR35580">
    <property type="entry name" value="CELL SURFACE GLYCOPROTEIN (S-LAYER PROTEIN)-LIKE PROTEIN"/>
    <property type="match status" value="1"/>
</dbReference>
<evidence type="ECO:0000256" key="2">
    <source>
        <dbReference type="SAM" id="SignalP"/>
    </source>
</evidence>
<protein>
    <submittedName>
        <fullName evidence="4">T9SS type A sorting domain-containing protein</fullName>
    </submittedName>
</protein>
<evidence type="ECO:0000256" key="1">
    <source>
        <dbReference type="ARBA" id="ARBA00022729"/>
    </source>
</evidence>
<evidence type="ECO:0000259" key="3">
    <source>
        <dbReference type="Pfam" id="PF18962"/>
    </source>
</evidence>
<feature type="chain" id="PRO_5045812376" evidence="2">
    <location>
        <begin position="20"/>
        <end position="597"/>
    </location>
</feature>
<dbReference type="RefSeq" id="WP_379810160.1">
    <property type="nucleotide sequence ID" value="NZ_JBHUPC010000006.1"/>
</dbReference>
<feature type="domain" description="Secretion system C-terminal sorting" evidence="3">
    <location>
        <begin position="523"/>
        <end position="596"/>
    </location>
</feature>
<keyword evidence="1 2" id="KW-0732">Signal</keyword>
<organism evidence="4 5">
    <name type="scientific">Flavobacterium chuncheonense</name>
    <dbReference type="NCBI Taxonomy" id="2026653"/>
    <lineage>
        <taxon>Bacteria</taxon>
        <taxon>Pseudomonadati</taxon>
        <taxon>Bacteroidota</taxon>
        <taxon>Flavobacteriia</taxon>
        <taxon>Flavobacteriales</taxon>
        <taxon>Flavobacteriaceae</taxon>
        <taxon>Flavobacterium</taxon>
    </lineage>
</organism>
<feature type="signal peptide" evidence="2">
    <location>
        <begin position="1"/>
        <end position="19"/>
    </location>
</feature>
<evidence type="ECO:0000313" key="5">
    <source>
        <dbReference type="Proteomes" id="UP001597534"/>
    </source>
</evidence>
<dbReference type="InterPro" id="IPR026444">
    <property type="entry name" value="Secre_tail"/>
</dbReference>
<evidence type="ECO:0000313" key="4">
    <source>
        <dbReference type="EMBL" id="MFD2890686.1"/>
    </source>
</evidence>
<dbReference type="Pfam" id="PF18962">
    <property type="entry name" value="Por_Secre_tail"/>
    <property type="match status" value="1"/>
</dbReference>
<name>A0ABW5YI63_9FLAO</name>
<comment type="caution">
    <text evidence="4">The sequence shown here is derived from an EMBL/GenBank/DDBJ whole genome shotgun (WGS) entry which is preliminary data.</text>
</comment>
<accession>A0ABW5YI63</accession>
<proteinExistence type="predicted"/>
<dbReference type="EMBL" id="JBHUPC010000006">
    <property type="protein sequence ID" value="MFD2890686.1"/>
    <property type="molecule type" value="Genomic_DNA"/>
</dbReference>
<sequence>MKRILLLLVLCLGTLTLQGQGFQWLQNGGGNNIVNGSSFWDKEQVIDMATDSNRNIYVLSVIAMSGVEVNNNPPIAVNTFEQNPNRTDFILISYACDGTYRWHKVFGGGGFDYPSGIQIDSQNNVYISGRVTQCSNNDGSDPFYSIPRIGDNTNIDYTFNTTFNSCLQIFLAKFNNNGVFQWIHFPHDPLTITATQHIRIMRNFYMVNDVIHWIVQLAPGSYENGAFTNTNTTATFLYYVLKYDTNGTFISATPFDLQFSNYPTGELRWYRNPNNGNYYVVYFNTANITVTAGSNTLSPNLPKIICFNNLGQYLWHRETTGTSMNFQSLNFDIQNNIYVTGVSVNYTALTNSFLGWSLPGTNTGFASFIMKCNPTMTSYYWVSNHSPGSAKGENDIYYTPNQIYFVGAVNQSTFSWGTQTITGPGPNNDFDSLLATFDPSTGNCNGLHRLIGGNGFDDGFTKIIQDNNGDIILGGFMGYDLTDTNGTSYYSYGGNSDFFITKFASQACPALGTMLFEETSIRLYPNPSKGMVTLDYQLETAAQLQIIDLSGRVVLERELVAAETSLQFETRAMAPGVYAVQVLGSDGGVWRHKLVIE</sequence>
<keyword evidence="5" id="KW-1185">Reference proteome</keyword>
<dbReference type="Proteomes" id="UP001597534">
    <property type="component" value="Unassembled WGS sequence"/>
</dbReference>
<gene>
    <name evidence="4" type="ORF">ACFS5J_01475</name>
</gene>
<dbReference type="PANTHER" id="PTHR35580:SF1">
    <property type="entry name" value="PHYTASE-LIKE DOMAIN-CONTAINING PROTEIN"/>
    <property type="match status" value="1"/>
</dbReference>
<dbReference type="NCBIfam" id="TIGR04183">
    <property type="entry name" value="Por_Secre_tail"/>
    <property type="match status" value="1"/>
</dbReference>
<dbReference type="InterPro" id="IPR052918">
    <property type="entry name" value="Motility_Chemotaxis_Reg"/>
</dbReference>